<dbReference type="Pfam" id="PF02836">
    <property type="entry name" value="Glyco_hydro_2_C"/>
    <property type="match status" value="1"/>
</dbReference>
<dbReference type="InterPro" id="IPR006104">
    <property type="entry name" value="Glyco_hydro_2_N"/>
</dbReference>
<dbReference type="InterPro" id="IPR008979">
    <property type="entry name" value="Galactose-bd-like_sf"/>
</dbReference>
<dbReference type="EC" id="3.2.1.23" evidence="3"/>
<dbReference type="AlphaFoldDB" id="K9DWG4"/>
<evidence type="ECO:0000256" key="1">
    <source>
        <dbReference type="ARBA" id="ARBA00001412"/>
    </source>
</evidence>
<feature type="domain" description="Glycoside hydrolase family 2 catalytic" evidence="7">
    <location>
        <begin position="322"/>
        <end position="563"/>
    </location>
</feature>
<dbReference type="InterPro" id="IPR050347">
    <property type="entry name" value="Bact_Beta-galactosidase"/>
</dbReference>
<keyword evidence="5" id="KW-0326">Glycosidase</keyword>
<protein>
    <recommendedName>
        <fullName evidence="3">beta-galactosidase</fullName>
        <ecNumber evidence="3">3.2.1.23</ecNumber>
    </recommendedName>
</protein>
<gene>
    <name evidence="9" type="ORF">HMPREF9447_05030</name>
</gene>
<dbReference type="Gene3D" id="2.60.40.10">
    <property type="entry name" value="Immunoglobulins"/>
    <property type="match status" value="1"/>
</dbReference>
<evidence type="ECO:0000256" key="5">
    <source>
        <dbReference type="ARBA" id="ARBA00023295"/>
    </source>
</evidence>
<organism evidence="9 10">
    <name type="scientific">Bacteroides oleiciplenus YIT 12058</name>
    <dbReference type="NCBI Taxonomy" id="742727"/>
    <lineage>
        <taxon>Bacteria</taxon>
        <taxon>Pseudomonadati</taxon>
        <taxon>Bacteroidota</taxon>
        <taxon>Bacteroidia</taxon>
        <taxon>Bacteroidales</taxon>
        <taxon>Bacteroidaceae</taxon>
        <taxon>Bacteroides</taxon>
    </lineage>
</organism>
<dbReference type="Gene3D" id="2.60.120.260">
    <property type="entry name" value="Galactose-binding domain-like"/>
    <property type="match status" value="1"/>
</dbReference>
<evidence type="ECO:0000259" key="8">
    <source>
        <dbReference type="Pfam" id="PF02837"/>
    </source>
</evidence>
<dbReference type="PANTHER" id="PTHR46323">
    <property type="entry name" value="BETA-GALACTOSIDASE"/>
    <property type="match status" value="1"/>
</dbReference>
<dbReference type="HOGENOM" id="CLU_009735_0_0_10"/>
<comment type="similarity">
    <text evidence="2">Belongs to the glycosyl hydrolase 2 family.</text>
</comment>
<feature type="domain" description="Glycoside hydrolase family 2 immunoglobulin-like beta-sandwich" evidence="6">
    <location>
        <begin position="221"/>
        <end position="318"/>
    </location>
</feature>
<evidence type="ECO:0000256" key="2">
    <source>
        <dbReference type="ARBA" id="ARBA00007401"/>
    </source>
</evidence>
<dbReference type="SUPFAM" id="SSF49303">
    <property type="entry name" value="beta-Galactosidase/glucuronidase domain"/>
    <property type="match status" value="1"/>
</dbReference>
<dbReference type="SUPFAM" id="SSF49785">
    <property type="entry name" value="Galactose-binding domain-like"/>
    <property type="match status" value="1"/>
</dbReference>
<dbReference type="Proteomes" id="UP000009872">
    <property type="component" value="Unassembled WGS sequence"/>
</dbReference>
<evidence type="ECO:0000256" key="3">
    <source>
        <dbReference type="ARBA" id="ARBA00012756"/>
    </source>
</evidence>
<dbReference type="GO" id="GO:0005990">
    <property type="term" value="P:lactose catabolic process"/>
    <property type="evidence" value="ECO:0007669"/>
    <property type="project" value="TreeGrafter"/>
</dbReference>
<dbReference type="Gene3D" id="3.20.20.80">
    <property type="entry name" value="Glycosidases"/>
    <property type="match status" value="1"/>
</dbReference>
<comment type="catalytic activity">
    <reaction evidence="1">
        <text>Hydrolysis of terminal non-reducing beta-D-galactose residues in beta-D-galactosides.</text>
        <dbReference type="EC" id="3.2.1.23"/>
    </reaction>
</comment>
<dbReference type="GO" id="GO:0004565">
    <property type="term" value="F:beta-galactosidase activity"/>
    <property type="evidence" value="ECO:0007669"/>
    <property type="project" value="UniProtKB-EC"/>
</dbReference>
<dbReference type="InterPro" id="IPR036156">
    <property type="entry name" value="Beta-gal/glucu_dom_sf"/>
</dbReference>
<dbReference type="GO" id="GO:0009341">
    <property type="term" value="C:beta-galactosidase complex"/>
    <property type="evidence" value="ECO:0007669"/>
    <property type="project" value="TreeGrafter"/>
</dbReference>
<evidence type="ECO:0000313" key="9">
    <source>
        <dbReference type="EMBL" id="EKU87571.1"/>
    </source>
</evidence>
<evidence type="ECO:0000259" key="6">
    <source>
        <dbReference type="Pfam" id="PF00703"/>
    </source>
</evidence>
<dbReference type="RefSeq" id="WP_009132408.1">
    <property type="nucleotide sequence ID" value="NZ_JH992946.1"/>
</dbReference>
<feature type="domain" description="Glycosyl hydrolases family 2 sugar binding" evidence="8">
    <location>
        <begin position="95"/>
        <end position="206"/>
    </location>
</feature>
<proteinExistence type="inferred from homology"/>
<dbReference type="PATRIC" id="fig|742727.4.peg.5137"/>
<dbReference type="STRING" id="742727.HMPREF9447_05030"/>
<name>K9DWG4_9BACE</name>
<keyword evidence="10" id="KW-1185">Reference proteome</keyword>
<evidence type="ECO:0000256" key="4">
    <source>
        <dbReference type="ARBA" id="ARBA00022801"/>
    </source>
</evidence>
<dbReference type="PANTHER" id="PTHR46323:SF2">
    <property type="entry name" value="BETA-GALACTOSIDASE"/>
    <property type="match status" value="1"/>
</dbReference>
<accession>K9DWG4</accession>
<dbReference type="EMBL" id="ADLF01000024">
    <property type="protein sequence ID" value="EKU87571.1"/>
    <property type="molecule type" value="Genomic_DNA"/>
</dbReference>
<sequence>MKYYFTLAILLQFFLSSYAQRIDLSGIWRFAIDKEEVGITSQWYLQTLKDQVKLPGSMLTNGKGDPVNIQTPWTGTLSDMAFFEQDKYERYRKEDNIKVPFWLQPDKYYTGVAWYQRDIDIPETWKDKVIRLFFERCHWESRVWIDGVEVGMRNALSAPQEYDLTDYLKPGKHRISVRVDNKVRDIDPGENSHSISDHTQGNWNGIAGAMYLEAKSRIFYEHVDVYPSLADRKLTLKLNVHNGEAKKKKVDLIFHLEGTEVIEQHTMQPGDNKLELVLPLPESVAYWDEFHPNLYTLKYALRANKKELDSRQLTFGCRDWSVKEGKLQLNGHPAFMRGTLHCAAFPLTGYPATDKAEWLREFRICKEYGINHIRFHSWCPPEAAFEAADELGLYCQVECSSWPNQSSSIGEGKPVDAFLLAEAGHIVKAYGNHPSFCMLAHGNEPRGKNHKEYLADFVSYWKAHDVRRLYTSSAGWPNLPENEFLSDSEPRIQHWGEGLGSIINSKAPSTAYDWSSYTSKFSQPFISHEIGQWCVYPNFREMKKYTGVYHPKNFEIFQESLIENGLRALADSFLIASGKLQTLCYKADIEAALRTPGFGGFQLLGLNDFPGQGTALVGTLDAFWEEKGYVTAEEYRRFCNSIVPLARMPRLIFENNEKFAAQVEVANYKEELLQPDIQWTVKDKQGNVVKQGAFSVARLPIGNCLKIGDIQFHLNHVTQACQLNLEVSVGGYCNDWDFWVYPAQKEAFDDSDILLTDCLDEATLKHLNKGGKALLSLKKGTLAKEFGGDIAIGFSSIFWNTSWTEGQAPHTLGLLCNPEHPALALFPTDFYSNYQWWDAMSHSGSIQIGKLSKDIQPIVRVIDDWFTNRSLALLFEVKVGSGKLLVSGIDFHQDMDKRQSARQLLYSLKRYMQSASFCPEISMDTEMINSLISKK</sequence>
<dbReference type="InterPro" id="IPR006103">
    <property type="entry name" value="Glyco_hydro_2_cat"/>
</dbReference>
<evidence type="ECO:0000313" key="10">
    <source>
        <dbReference type="Proteomes" id="UP000009872"/>
    </source>
</evidence>
<dbReference type="OrthoDB" id="9814867at2"/>
<reference evidence="9 10" key="1">
    <citation type="submission" date="2012-09" db="EMBL/GenBank/DDBJ databases">
        <title>The Genome Sequence of Bacteroides oleiciplenus YIT 12058.</title>
        <authorList>
            <consortium name="The Broad Institute Genome Sequencing Platform"/>
            <person name="Earl A."/>
            <person name="Ward D."/>
            <person name="Feldgarden M."/>
            <person name="Gevers D."/>
            <person name="Morotomi M."/>
            <person name="Walker B."/>
            <person name="Young S.K."/>
            <person name="Zeng Q."/>
            <person name="Gargeya S."/>
            <person name="Fitzgerald M."/>
            <person name="Haas B."/>
            <person name="Abouelleil A."/>
            <person name="Alvarado L."/>
            <person name="Arachchi H.M."/>
            <person name="Berlin A.M."/>
            <person name="Chapman S.B."/>
            <person name="Goldberg J."/>
            <person name="Griggs A."/>
            <person name="Gujja S."/>
            <person name="Hansen M."/>
            <person name="Howarth C."/>
            <person name="Imamovic A."/>
            <person name="Larimer J."/>
            <person name="McCowen C."/>
            <person name="Montmayeur A."/>
            <person name="Murphy C."/>
            <person name="Neiman D."/>
            <person name="Pearson M."/>
            <person name="Priest M."/>
            <person name="Roberts A."/>
            <person name="Saif S."/>
            <person name="Shea T."/>
            <person name="Sisk P."/>
            <person name="Sykes S."/>
            <person name="Wortman J."/>
            <person name="Nusbaum C."/>
            <person name="Birren B."/>
        </authorList>
    </citation>
    <scope>NUCLEOTIDE SEQUENCE [LARGE SCALE GENOMIC DNA]</scope>
    <source>
        <strain evidence="9 10">YIT 12058</strain>
    </source>
</reference>
<evidence type="ECO:0000259" key="7">
    <source>
        <dbReference type="Pfam" id="PF02836"/>
    </source>
</evidence>
<dbReference type="InterPro" id="IPR013783">
    <property type="entry name" value="Ig-like_fold"/>
</dbReference>
<keyword evidence="4" id="KW-0378">Hydrolase</keyword>
<dbReference type="SUPFAM" id="SSF51445">
    <property type="entry name" value="(Trans)glycosidases"/>
    <property type="match status" value="1"/>
</dbReference>
<dbReference type="Pfam" id="PF02837">
    <property type="entry name" value="Glyco_hydro_2_N"/>
    <property type="match status" value="1"/>
</dbReference>
<dbReference type="InterPro" id="IPR006102">
    <property type="entry name" value="Ig-like_GH2"/>
</dbReference>
<dbReference type="Pfam" id="PF00703">
    <property type="entry name" value="Glyco_hydro_2"/>
    <property type="match status" value="1"/>
</dbReference>
<dbReference type="InterPro" id="IPR017853">
    <property type="entry name" value="GH"/>
</dbReference>
<dbReference type="eggNOG" id="COG3250">
    <property type="taxonomic scope" value="Bacteria"/>
</dbReference>
<comment type="caution">
    <text evidence="9">The sequence shown here is derived from an EMBL/GenBank/DDBJ whole genome shotgun (WGS) entry which is preliminary data.</text>
</comment>